<dbReference type="NCBIfam" id="TIGR02870">
    <property type="entry name" value="spore_II_D"/>
    <property type="match status" value="1"/>
</dbReference>
<feature type="domain" description="Sporulation stage II protein D amidase enhancer LytB N-terminal" evidence="1">
    <location>
        <begin position="60"/>
        <end position="162"/>
    </location>
</feature>
<sequence>MKKQSILFISILLVTITLLPALIVMPFEENAEDLAMDGRIAQGAPSEISEGEETVITVYRDQLGTTEEVPLEDYVVSVVAAEIPADFEMEALKAQALAARTYIVQKLQKKQGDQEYDVTDTVEHQVYKNFDELRDIWGVEFTRKFDRIQQAVKETEGEIITYEDQPIQVAFFSTSNGFTENAEDYWTNEIPYLKSVASPWDEQSPKFKEQQVFSNQEVFNRLGIETSLELRVENVVRTKSERIDKLQLNGVEFSGREIREKLGLRSNDFEIERKGDHVIFTTRGYGHGVGMSQYGANGMASEGKNYEYILKHYYQGVEINSLEEFLTNKDKI</sequence>
<protein>
    <submittedName>
        <fullName evidence="2">Stage II sporulation protein D</fullName>
    </submittedName>
</protein>
<accession>A0A2I0QTX0</accession>
<dbReference type="GO" id="GO:0030288">
    <property type="term" value="C:outer membrane-bounded periplasmic space"/>
    <property type="evidence" value="ECO:0007669"/>
    <property type="project" value="TreeGrafter"/>
</dbReference>
<name>A0A2I0QTX0_9BACI</name>
<dbReference type="PANTHER" id="PTHR30032:SF4">
    <property type="entry name" value="AMIDASE ENHANCER"/>
    <property type="match status" value="1"/>
</dbReference>
<evidence type="ECO:0000259" key="1">
    <source>
        <dbReference type="Pfam" id="PF08486"/>
    </source>
</evidence>
<organism evidence="2 3">
    <name type="scientific">Halalkalibacillus sediminis</name>
    <dbReference type="NCBI Taxonomy" id="2018042"/>
    <lineage>
        <taxon>Bacteria</taxon>
        <taxon>Bacillati</taxon>
        <taxon>Bacillota</taxon>
        <taxon>Bacilli</taxon>
        <taxon>Bacillales</taxon>
        <taxon>Bacillaceae</taxon>
        <taxon>Halalkalibacillus</taxon>
    </lineage>
</organism>
<dbReference type="InterPro" id="IPR013486">
    <property type="entry name" value="SpoIID/LytB"/>
</dbReference>
<dbReference type="GO" id="GO:0030435">
    <property type="term" value="P:sporulation resulting in formation of a cellular spore"/>
    <property type="evidence" value="ECO:0007669"/>
    <property type="project" value="InterPro"/>
</dbReference>
<dbReference type="InterPro" id="IPR013693">
    <property type="entry name" value="SpoIID/LytB_N"/>
</dbReference>
<dbReference type="NCBIfam" id="TIGR02669">
    <property type="entry name" value="SpoIID_LytB"/>
    <property type="match status" value="1"/>
</dbReference>
<dbReference type="AlphaFoldDB" id="A0A2I0QTX0"/>
<gene>
    <name evidence="2" type="primary">spoIID</name>
    <name evidence="2" type="ORF">CEY16_07455</name>
</gene>
<dbReference type="InterPro" id="IPR051922">
    <property type="entry name" value="Bact_Sporulation_Assoc"/>
</dbReference>
<dbReference type="Proteomes" id="UP000243524">
    <property type="component" value="Unassembled WGS sequence"/>
</dbReference>
<evidence type="ECO:0000313" key="3">
    <source>
        <dbReference type="Proteomes" id="UP000243524"/>
    </source>
</evidence>
<dbReference type="EMBL" id="PJNH01000002">
    <property type="protein sequence ID" value="PKR77759.1"/>
    <property type="molecule type" value="Genomic_DNA"/>
</dbReference>
<keyword evidence="3" id="KW-1185">Reference proteome</keyword>
<dbReference type="RefSeq" id="WP_101331367.1">
    <property type="nucleotide sequence ID" value="NZ_PJNH01000002.1"/>
</dbReference>
<comment type="caution">
    <text evidence="2">The sequence shown here is derived from an EMBL/GenBank/DDBJ whole genome shotgun (WGS) entry which is preliminary data.</text>
</comment>
<dbReference type="Pfam" id="PF08486">
    <property type="entry name" value="SpoIID"/>
    <property type="match status" value="1"/>
</dbReference>
<proteinExistence type="predicted"/>
<reference evidence="2 3" key="1">
    <citation type="submission" date="2017-06" db="EMBL/GenBank/DDBJ databases">
        <title>the draft geome sequence of Illustriluteabacillus marina B3227.</title>
        <authorList>
            <person name="He R.-H."/>
            <person name="Du Z.-J."/>
        </authorList>
    </citation>
    <scope>NUCLEOTIDE SEQUENCE [LARGE SCALE GENOMIC DNA]</scope>
    <source>
        <strain evidence="2 3">B3227</strain>
    </source>
</reference>
<evidence type="ECO:0000313" key="2">
    <source>
        <dbReference type="EMBL" id="PKR77759.1"/>
    </source>
</evidence>
<dbReference type="OrthoDB" id="9794671at2"/>
<dbReference type="PANTHER" id="PTHR30032">
    <property type="entry name" value="N-ACETYLMURAMOYL-L-ALANINE AMIDASE-RELATED"/>
    <property type="match status" value="1"/>
</dbReference>
<dbReference type="InterPro" id="IPR014225">
    <property type="entry name" value="Spore_II_D_firmicutes"/>
</dbReference>